<dbReference type="InterPro" id="IPR028087">
    <property type="entry name" value="Tad_N"/>
</dbReference>
<reference evidence="2 3" key="1">
    <citation type="submission" date="2020-07" db="EMBL/GenBank/DDBJ databases">
        <authorList>
            <person name="Zhuang K."/>
            <person name="Ran Y."/>
        </authorList>
    </citation>
    <scope>NUCLEOTIDE SEQUENCE [LARGE SCALE GENOMIC DNA]</scope>
    <source>
        <strain evidence="2 3">WCH-YHL-001</strain>
    </source>
</reference>
<accession>A0A7D6VA04</accession>
<organism evidence="2 3">
    <name type="scientific">Nocardia huaxiensis</name>
    <dbReference type="NCBI Taxonomy" id="2755382"/>
    <lineage>
        <taxon>Bacteria</taxon>
        <taxon>Bacillati</taxon>
        <taxon>Actinomycetota</taxon>
        <taxon>Actinomycetes</taxon>
        <taxon>Mycobacteriales</taxon>
        <taxon>Nocardiaceae</taxon>
        <taxon>Nocardia</taxon>
    </lineage>
</organism>
<evidence type="ECO:0000313" key="2">
    <source>
        <dbReference type="EMBL" id="QLY31381.1"/>
    </source>
</evidence>
<keyword evidence="3" id="KW-1185">Reference proteome</keyword>
<name>A0A7D6VA04_9NOCA</name>
<feature type="domain" description="Putative Flp pilus-assembly TadG-like N-terminal" evidence="1">
    <location>
        <begin position="38"/>
        <end position="85"/>
    </location>
</feature>
<dbReference type="Pfam" id="PF13400">
    <property type="entry name" value="Tad"/>
    <property type="match status" value="1"/>
</dbReference>
<sequence>MTRRGRPATRDTPEPWHCVADPGTPRRGRGATVCDDAGGVTLTACLALAALLAMTLLIGQVGAAVVGRHHVQSAADLAALAAAAALDGGNTAGCARAETIARRMNVRVLDCVVADWDVTVTVEMRMSLGPLGVRPVRAAARAGPAGDIP</sequence>
<dbReference type="Proteomes" id="UP000515512">
    <property type="component" value="Chromosome"/>
</dbReference>
<evidence type="ECO:0000259" key="1">
    <source>
        <dbReference type="Pfam" id="PF13400"/>
    </source>
</evidence>
<dbReference type="AlphaFoldDB" id="A0A7D6VA04"/>
<dbReference type="InterPro" id="IPR021202">
    <property type="entry name" value="Rv3654c-like"/>
</dbReference>
<dbReference type="NCBIfam" id="TIGR03816">
    <property type="entry name" value="tadE_like_DECH"/>
    <property type="match status" value="1"/>
</dbReference>
<gene>
    <name evidence="2" type="ORF">H0264_03205</name>
</gene>
<evidence type="ECO:0000313" key="3">
    <source>
        <dbReference type="Proteomes" id="UP000515512"/>
    </source>
</evidence>
<proteinExistence type="predicted"/>
<dbReference type="KEGG" id="nhu:H0264_03205"/>
<dbReference type="EMBL" id="CP059399">
    <property type="protein sequence ID" value="QLY31381.1"/>
    <property type="molecule type" value="Genomic_DNA"/>
</dbReference>
<protein>
    <submittedName>
        <fullName evidence="2">Flp pilus-assembly TadE/G-like family protein</fullName>
    </submittedName>
</protein>
<dbReference type="RefSeq" id="WP_181582575.1">
    <property type="nucleotide sequence ID" value="NZ_CP059399.1"/>
</dbReference>